<dbReference type="InterPro" id="IPR000811">
    <property type="entry name" value="Glyco_trans_35"/>
</dbReference>
<comment type="similarity">
    <text evidence="1">Belongs to the glycogen phosphorylase family.</text>
</comment>
<dbReference type="NCBIfam" id="TIGR02094">
    <property type="entry name" value="more_P_ylases"/>
    <property type="match status" value="1"/>
</dbReference>
<protein>
    <submittedName>
        <fullName evidence="2">Alpha-glucan family phosphorylase</fullName>
    </submittedName>
</protein>
<dbReference type="PANTHER" id="PTHR42655">
    <property type="entry name" value="GLYCOGEN PHOSPHORYLASE"/>
    <property type="match status" value="1"/>
</dbReference>
<organism evidence="2 3">
    <name type="scientific">Geoalkalibacter halelectricus</name>
    <dbReference type="NCBI Taxonomy" id="2847045"/>
    <lineage>
        <taxon>Bacteria</taxon>
        <taxon>Pseudomonadati</taxon>
        <taxon>Thermodesulfobacteriota</taxon>
        <taxon>Desulfuromonadia</taxon>
        <taxon>Desulfuromonadales</taxon>
        <taxon>Geoalkalibacteraceae</taxon>
        <taxon>Geoalkalibacter</taxon>
    </lineage>
</organism>
<keyword evidence="3" id="KW-1185">Reference proteome</keyword>
<dbReference type="InterPro" id="IPR052182">
    <property type="entry name" value="Glycogen/Maltodextrin_Phosph"/>
</dbReference>
<evidence type="ECO:0000313" key="3">
    <source>
        <dbReference type="Proteomes" id="UP001060414"/>
    </source>
</evidence>
<proteinExistence type="inferred from homology"/>
<evidence type="ECO:0000256" key="1">
    <source>
        <dbReference type="ARBA" id="ARBA00006047"/>
    </source>
</evidence>
<dbReference type="Gene3D" id="3.40.50.2000">
    <property type="entry name" value="Glycogen Phosphorylase B"/>
    <property type="match status" value="3"/>
</dbReference>
<evidence type="ECO:0000313" key="2">
    <source>
        <dbReference type="EMBL" id="UWZ80485.1"/>
    </source>
</evidence>
<dbReference type="PANTHER" id="PTHR42655:SF1">
    <property type="entry name" value="GLYCOGEN PHOSPHORYLASE"/>
    <property type="match status" value="1"/>
</dbReference>
<dbReference type="Pfam" id="PF00343">
    <property type="entry name" value="Phosphorylase"/>
    <property type="match status" value="1"/>
</dbReference>
<dbReference type="SUPFAM" id="SSF53756">
    <property type="entry name" value="UDP-Glycosyltransferase/glycogen phosphorylase"/>
    <property type="match status" value="1"/>
</dbReference>
<dbReference type="Proteomes" id="UP001060414">
    <property type="component" value="Chromosome"/>
</dbReference>
<sequence length="574" mass="65286">MDKHNAWKKFTWEPRIAYFSMEIGISAEIPTYSGGLGILAGDTIKSAADLDLPMVAVTLIHRKGYFRQQIDPQGWQREFPVEWSPEKYLELLPVKALVTVEGRDVKIQPWLYRVKSPAGGVVPVLLLDTDIPGNAEDDRHLTDYLYGGDLEYRLKQEIILGIGGARILSALNFNIRKYHMNEGHAAMLTLDLLSNTRGRVDDPLEERASWDTHRVMEQCVFTTHTPVEAGHDKFPWDMVERILPEIVPFSLLRDLAGRESFNLTLLALNLSNFVNGVAKKHGEISKSMFPGFKIHAITNGIHSFTWTSPFFVQLYNKYLPGWANEPELLVRVDNIPDEEIWDAHSGAKAFLFLYIEETTGQRLDPDLLTIGFARRSATYKRADLILSDLDRLLHLGEGRLQLIFAGKSHPRDLPGKEMIHRIYEKIEHLKGKISVVYLENYNMDVAYRLIPGVDLWLNTPVRPLEASGTSGMKAAINGVPNFSVLDGWWIEGHIEGVTGWSIGPPPRENSTIVNGDNHEDAQDLYHKLENVILPLYTENRAGWIQVMKNAIGKNAYYFNTHVMMRRYVTEAYIR</sequence>
<dbReference type="RefSeq" id="WP_260748841.1">
    <property type="nucleotide sequence ID" value="NZ_CP092109.1"/>
</dbReference>
<name>A0ABY5ZRF5_9BACT</name>
<dbReference type="InterPro" id="IPR011834">
    <property type="entry name" value="Agluc_phsphrylas"/>
</dbReference>
<reference evidence="2" key="1">
    <citation type="journal article" date="2022" name="Environ. Microbiol.">
        <title>Geoalkalibacter halelectricus SAP #1 sp. nov. possessing extracellular electron transfer and mineral#reducing capabilities from a haloalkaline environment.</title>
        <authorList>
            <person name="Yadav S."/>
            <person name="Singh R."/>
            <person name="Sundharam S.S."/>
            <person name="Chaudhary S."/>
            <person name="Krishnamurthi S."/>
            <person name="Patil S.A."/>
        </authorList>
    </citation>
    <scope>NUCLEOTIDE SEQUENCE</scope>
    <source>
        <strain evidence="2">SAP-1</strain>
    </source>
</reference>
<dbReference type="EMBL" id="CP092109">
    <property type="protein sequence ID" value="UWZ80485.1"/>
    <property type="molecule type" value="Genomic_DNA"/>
</dbReference>
<gene>
    <name evidence="2" type="primary">glgP</name>
    <name evidence="2" type="ORF">L9S41_03575</name>
</gene>
<accession>A0ABY5ZRF5</accession>